<comment type="similarity">
    <text evidence="4 21">Belongs to the folylpolyglutamate synthase family.</text>
</comment>
<dbReference type="Gene3D" id="3.40.1190.10">
    <property type="entry name" value="Mur-like, catalytic domain"/>
    <property type="match status" value="1"/>
</dbReference>
<dbReference type="Gene3D" id="3.90.190.20">
    <property type="entry name" value="Mur ligase, C-terminal domain"/>
    <property type="match status" value="1"/>
</dbReference>
<sequence>MAGEFVPIHVPRLQERGHLGIKCGLDNIRTLLESLGHPDHGFPVVLIAGTNGKGSTGAFLAHMLKAAGFVVGWTTSPHLVDVTERIWVDGEPIGVGALDLLLGEAFEAEERTGLQATYFELMITAALSAFRMTGVEVALLEVGMGGRWDATNATDPILTVLTTVGLDHQQYLGNTREAIAQEKLCTARDDRPLVLGPTLDPEWIRPLLPCRPTLHPASRLGPADIRWDHSRVAGQRVGLAGLHQLDNLATAFEAVRQLQALGFPIPDDRLWEGVAAARWPGRLWKVPSLEGVWMDGAHNPDGARALADHALACGVRPHLYVGAMGDKDLAGVARELKRMHPLSVTFVQGDAERYATAQGLGEAWGLEAPMLTLRQAAVHLRAAAEAPRLVTGSLYLLGDLLREMGIRPY</sequence>
<dbReference type="SUPFAM" id="SSF53244">
    <property type="entry name" value="MurD-like peptide ligases, peptide-binding domain"/>
    <property type="match status" value="1"/>
</dbReference>
<feature type="domain" description="Mur ligase central" evidence="23">
    <location>
        <begin position="47"/>
        <end position="183"/>
    </location>
</feature>
<evidence type="ECO:0000259" key="23">
    <source>
        <dbReference type="Pfam" id="PF08245"/>
    </source>
</evidence>
<dbReference type="InterPro" id="IPR036615">
    <property type="entry name" value="Mur_ligase_C_dom_sf"/>
</dbReference>
<keyword evidence="8 21" id="KW-0436">Ligase</keyword>
<evidence type="ECO:0000256" key="10">
    <source>
        <dbReference type="ARBA" id="ARBA00022741"/>
    </source>
</evidence>
<evidence type="ECO:0000256" key="7">
    <source>
        <dbReference type="ARBA" id="ARBA00019357"/>
    </source>
</evidence>
<evidence type="ECO:0000256" key="15">
    <source>
        <dbReference type="ARBA" id="ARBA00030592"/>
    </source>
</evidence>
<comment type="function">
    <text evidence="1">Functions in two distinct reactions of the de novo folate biosynthetic pathway. Catalyzes the addition of a glutamate residue to dihydropteroate (7,8-dihydropteroate or H2Pte) to form dihydrofolate (7,8-dihydrofolate monoglutamate or H2Pte-Glu). Also catalyzes successive additions of L-glutamate to tetrahydrofolate or 10-formyltetrahydrofolate or 5,10-methylenetetrahydrofolate, leading to folylpolyglutamate derivatives.</text>
</comment>
<evidence type="ECO:0000256" key="5">
    <source>
        <dbReference type="ARBA" id="ARBA00013023"/>
    </source>
</evidence>
<evidence type="ECO:0000256" key="4">
    <source>
        <dbReference type="ARBA" id="ARBA00008276"/>
    </source>
</evidence>
<keyword evidence="12" id="KW-0460">Magnesium</keyword>
<evidence type="ECO:0000256" key="19">
    <source>
        <dbReference type="ARBA" id="ARBA00049035"/>
    </source>
</evidence>
<dbReference type="InterPro" id="IPR036565">
    <property type="entry name" value="Mur-like_cat_sf"/>
</dbReference>
<dbReference type="EC" id="6.3.2.17" evidence="6"/>
<evidence type="ECO:0000256" key="2">
    <source>
        <dbReference type="ARBA" id="ARBA00004799"/>
    </source>
</evidence>
<evidence type="ECO:0000256" key="14">
    <source>
        <dbReference type="ARBA" id="ARBA00030048"/>
    </source>
</evidence>
<evidence type="ECO:0000313" key="25">
    <source>
        <dbReference type="Proteomes" id="UP001165069"/>
    </source>
</evidence>
<dbReference type="Proteomes" id="UP001165069">
    <property type="component" value="Unassembled WGS sequence"/>
</dbReference>
<evidence type="ECO:0000259" key="22">
    <source>
        <dbReference type="Pfam" id="PF02875"/>
    </source>
</evidence>
<keyword evidence="10 21" id="KW-0547">Nucleotide-binding</keyword>
<dbReference type="InterPro" id="IPR004101">
    <property type="entry name" value="Mur_ligase_C"/>
</dbReference>
<organism evidence="24 25">
    <name type="scientific">Geothrix limicola</name>
    <dbReference type="NCBI Taxonomy" id="2927978"/>
    <lineage>
        <taxon>Bacteria</taxon>
        <taxon>Pseudomonadati</taxon>
        <taxon>Acidobacteriota</taxon>
        <taxon>Holophagae</taxon>
        <taxon>Holophagales</taxon>
        <taxon>Holophagaceae</taxon>
        <taxon>Geothrix</taxon>
    </lineage>
</organism>
<comment type="pathway">
    <text evidence="2">Cofactor biosynthesis; tetrahydrofolate biosynthesis; 7,8-dihydrofolate from 2-amino-4-hydroxy-6-hydroxymethyl-7,8-dihydropteridine diphosphate and 4-aminobenzoate: step 2/2.</text>
</comment>
<evidence type="ECO:0000256" key="13">
    <source>
        <dbReference type="ARBA" id="ARBA00022909"/>
    </source>
</evidence>
<reference evidence="24 25" key="1">
    <citation type="journal article" date="2023" name="Antonie Van Leeuwenhoek">
        <title>Mesoterricola silvestris gen. nov., sp. nov., Mesoterricola sediminis sp. nov., Geothrix oryzae sp. nov., Geothrix edaphica sp. nov., Geothrix rubra sp. nov., and Geothrix limicola sp. nov., six novel members of Acidobacteriota isolated from soils.</title>
        <authorList>
            <person name="Itoh H."/>
            <person name="Sugisawa Y."/>
            <person name="Mise K."/>
            <person name="Xu Z."/>
            <person name="Kuniyasu M."/>
            <person name="Ushijima N."/>
            <person name="Kawano K."/>
            <person name="Kobayashi E."/>
            <person name="Shiratori Y."/>
            <person name="Masuda Y."/>
            <person name="Senoo K."/>
        </authorList>
    </citation>
    <scope>NUCLEOTIDE SEQUENCE [LARGE SCALE GENOMIC DNA]</scope>
    <source>
        <strain evidence="24 25">Red804</strain>
    </source>
</reference>
<dbReference type="SUPFAM" id="SSF53623">
    <property type="entry name" value="MurD-like peptide ligases, catalytic domain"/>
    <property type="match status" value="1"/>
</dbReference>
<evidence type="ECO:0000256" key="21">
    <source>
        <dbReference type="PIRNR" id="PIRNR001563"/>
    </source>
</evidence>
<accession>A0ABQ5QEQ0</accession>
<evidence type="ECO:0000256" key="3">
    <source>
        <dbReference type="ARBA" id="ARBA00005150"/>
    </source>
</evidence>
<dbReference type="InterPro" id="IPR013221">
    <property type="entry name" value="Mur_ligase_cen"/>
</dbReference>
<feature type="domain" description="Mur ligase C-terminal" evidence="22">
    <location>
        <begin position="292"/>
        <end position="379"/>
    </location>
</feature>
<evidence type="ECO:0000256" key="6">
    <source>
        <dbReference type="ARBA" id="ARBA00013025"/>
    </source>
</evidence>
<dbReference type="EC" id="6.3.2.12" evidence="5"/>
<evidence type="ECO:0000256" key="8">
    <source>
        <dbReference type="ARBA" id="ARBA00022598"/>
    </source>
</evidence>
<dbReference type="InterPro" id="IPR018109">
    <property type="entry name" value="Folylpolyglutamate_synth_CS"/>
</dbReference>
<comment type="catalytic activity">
    <reaction evidence="20">
        <text>7,8-dihydropteroate + L-glutamate + ATP = 7,8-dihydrofolate + ADP + phosphate + H(+)</text>
        <dbReference type="Rhea" id="RHEA:23584"/>
        <dbReference type="ChEBI" id="CHEBI:15378"/>
        <dbReference type="ChEBI" id="CHEBI:17839"/>
        <dbReference type="ChEBI" id="CHEBI:29985"/>
        <dbReference type="ChEBI" id="CHEBI:30616"/>
        <dbReference type="ChEBI" id="CHEBI:43474"/>
        <dbReference type="ChEBI" id="CHEBI:57451"/>
        <dbReference type="ChEBI" id="CHEBI:456216"/>
        <dbReference type="EC" id="6.3.2.12"/>
    </reaction>
</comment>
<evidence type="ECO:0000256" key="11">
    <source>
        <dbReference type="ARBA" id="ARBA00022840"/>
    </source>
</evidence>
<dbReference type="Pfam" id="PF02875">
    <property type="entry name" value="Mur_ligase_C"/>
    <property type="match status" value="1"/>
</dbReference>
<name>A0ABQ5QEQ0_9BACT</name>
<comment type="pathway">
    <text evidence="3">Cofactor biosynthesis; tetrahydrofolylpolyglutamate biosynthesis.</text>
</comment>
<keyword evidence="9" id="KW-0479">Metal-binding</keyword>
<evidence type="ECO:0000256" key="12">
    <source>
        <dbReference type="ARBA" id="ARBA00022842"/>
    </source>
</evidence>
<evidence type="ECO:0000313" key="24">
    <source>
        <dbReference type="EMBL" id="GLH73148.1"/>
    </source>
</evidence>
<dbReference type="Pfam" id="PF08245">
    <property type="entry name" value="Mur_ligase_M"/>
    <property type="match status" value="1"/>
</dbReference>
<comment type="catalytic activity">
    <reaction evidence="18">
        <text>10-formyltetrahydrofolyl-(gamma-L-Glu)(n) + L-glutamate + ATP = 10-formyltetrahydrofolyl-(gamma-L-Glu)(n+1) + ADP + phosphate + H(+)</text>
        <dbReference type="Rhea" id="RHEA:51904"/>
        <dbReference type="Rhea" id="RHEA-COMP:13088"/>
        <dbReference type="Rhea" id="RHEA-COMP:14300"/>
        <dbReference type="ChEBI" id="CHEBI:15378"/>
        <dbReference type="ChEBI" id="CHEBI:29985"/>
        <dbReference type="ChEBI" id="CHEBI:30616"/>
        <dbReference type="ChEBI" id="CHEBI:43474"/>
        <dbReference type="ChEBI" id="CHEBI:134413"/>
        <dbReference type="ChEBI" id="CHEBI:456216"/>
        <dbReference type="EC" id="6.3.2.17"/>
    </reaction>
</comment>
<dbReference type="PIRSF" id="PIRSF001563">
    <property type="entry name" value="Folylpolyglu_synth"/>
    <property type="match status" value="1"/>
</dbReference>
<dbReference type="NCBIfam" id="TIGR01499">
    <property type="entry name" value="folC"/>
    <property type="match status" value="1"/>
</dbReference>
<gene>
    <name evidence="24" type="primary">folC</name>
    <name evidence="24" type="ORF">GETHLI_16500</name>
</gene>
<evidence type="ECO:0000256" key="17">
    <source>
        <dbReference type="ARBA" id="ARBA00047493"/>
    </source>
</evidence>
<comment type="caution">
    <text evidence="24">The sequence shown here is derived from an EMBL/GenBank/DDBJ whole genome shotgun (WGS) entry which is preliminary data.</text>
</comment>
<dbReference type="InterPro" id="IPR001645">
    <property type="entry name" value="Folylpolyglutamate_synth"/>
</dbReference>
<keyword evidence="13" id="KW-0289">Folate biosynthesis</keyword>
<keyword evidence="25" id="KW-1185">Reference proteome</keyword>
<evidence type="ECO:0000256" key="16">
    <source>
        <dbReference type="ARBA" id="ARBA00032510"/>
    </source>
</evidence>
<dbReference type="EMBL" id="BSDE01000003">
    <property type="protein sequence ID" value="GLH73148.1"/>
    <property type="molecule type" value="Genomic_DNA"/>
</dbReference>
<dbReference type="PROSITE" id="PS01011">
    <property type="entry name" value="FOLYLPOLYGLU_SYNT_1"/>
    <property type="match status" value="1"/>
</dbReference>
<comment type="catalytic activity">
    <reaction evidence="19">
        <text>(6R)-5,10-methylenetetrahydrofolyl-(gamma-L-Glu)(n) + L-glutamate + ATP = (6R)-5,10-methylenetetrahydrofolyl-(gamma-L-Glu)(n+1) + ADP + phosphate + H(+)</text>
        <dbReference type="Rhea" id="RHEA:51912"/>
        <dbReference type="Rhea" id="RHEA-COMP:13257"/>
        <dbReference type="Rhea" id="RHEA-COMP:13258"/>
        <dbReference type="ChEBI" id="CHEBI:15378"/>
        <dbReference type="ChEBI" id="CHEBI:29985"/>
        <dbReference type="ChEBI" id="CHEBI:30616"/>
        <dbReference type="ChEBI" id="CHEBI:43474"/>
        <dbReference type="ChEBI" id="CHEBI:136572"/>
        <dbReference type="ChEBI" id="CHEBI:456216"/>
        <dbReference type="EC" id="6.3.2.17"/>
    </reaction>
</comment>
<protein>
    <recommendedName>
        <fullName evidence="7">Dihydrofolate synthase/folylpolyglutamate synthase</fullName>
        <ecNumber evidence="5">6.3.2.12</ecNumber>
        <ecNumber evidence="6">6.3.2.17</ecNumber>
    </recommendedName>
    <alternativeName>
        <fullName evidence="16">Folylpoly-gamma-glutamate synthetase-dihydrofolate synthetase</fullName>
    </alternativeName>
    <alternativeName>
        <fullName evidence="14">Folylpolyglutamate synthetase</fullName>
    </alternativeName>
    <alternativeName>
        <fullName evidence="15">Tetrahydrofolylpolyglutamate synthase</fullName>
    </alternativeName>
</protein>
<comment type="catalytic activity">
    <reaction evidence="17">
        <text>(6S)-5,6,7,8-tetrahydrofolyl-(gamma-L-Glu)(n) + L-glutamate + ATP = (6S)-5,6,7,8-tetrahydrofolyl-(gamma-L-Glu)(n+1) + ADP + phosphate + H(+)</text>
        <dbReference type="Rhea" id="RHEA:10580"/>
        <dbReference type="Rhea" id="RHEA-COMP:14738"/>
        <dbReference type="Rhea" id="RHEA-COMP:14740"/>
        <dbReference type="ChEBI" id="CHEBI:15378"/>
        <dbReference type="ChEBI" id="CHEBI:29985"/>
        <dbReference type="ChEBI" id="CHEBI:30616"/>
        <dbReference type="ChEBI" id="CHEBI:43474"/>
        <dbReference type="ChEBI" id="CHEBI:141005"/>
        <dbReference type="ChEBI" id="CHEBI:456216"/>
        <dbReference type="EC" id="6.3.2.17"/>
    </reaction>
</comment>
<dbReference type="PANTHER" id="PTHR11136:SF0">
    <property type="entry name" value="DIHYDROFOLATE SYNTHETASE-RELATED"/>
    <property type="match status" value="1"/>
</dbReference>
<evidence type="ECO:0000256" key="1">
    <source>
        <dbReference type="ARBA" id="ARBA00002714"/>
    </source>
</evidence>
<keyword evidence="11 21" id="KW-0067">ATP-binding</keyword>
<evidence type="ECO:0000256" key="9">
    <source>
        <dbReference type="ARBA" id="ARBA00022723"/>
    </source>
</evidence>
<dbReference type="PANTHER" id="PTHR11136">
    <property type="entry name" value="FOLYLPOLYGLUTAMATE SYNTHASE-RELATED"/>
    <property type="match status" value="1"/>
</dbReference>
<evidence type="ECO:0000256" key="18">
    <source>
        <dbReference type="ARBA" id="ARBA00047808"/>
    </source>
</evidence>
<proteinExistence type="inferred from homology"/>
<evidence type="ECO:0000256" key="20">
    <source>
        <dbReference type="ARBA" id="ARBA00049161"/>
    </source>
</evidence>